<dbReference type="Proteomes" id="UP000184041">
    <property type="component" value="Unassembled WGS sequence"/>
</dbReference>
<dbReference type="InterPro" id="IPR036388">
    <property type="entry name" value="WH-like_DNA-bd_sf"/>
</dbReference>
<dbReference type="InterPro" id="IPR007367">
    <property type="entry name" value="DUF433"/>
</dbReference>
<keyword evidence="2" id="KW-1185">Reference proteome</keyword>
<sequence>MKKINRITFDQNIMGGRPCIRGMRVTVGTIVGLVASGHSKDHILELYPYLEREDITQALRCAAWRADELELPLVT</sequence>
<name>A0A1M4SF11_9BACT</name>
<dbReference type="InterPro" id="IPR009057">
    <property type="entry name" value="Homeodomain-like_sf"/>
</dbReference>
<protein>
    <submittedName>
        <fullName evidence="1">Uncharacterized conserved protein, DUF433 family</fullName>
    </submittedName>
</protein>
<dbReference type="STRING" id="1194090.SAMN05443144_10118"/>
<dbReference type="AlphaFoldDB" id="A0A1M4SF11"/>
<dbReference type="SUPFAM" id="SSF46689">
    <property type="entry name" value="Homeodomain-like"/>
    <property type="match status" value="1"/>
</dbReference>
<dbReference type="OrthoDB" id="1494556at2"/>
<reference evidence="1 2" key="1">
    <citation type="submission" date="2016-11" db="EMBL/GenBank/DDBJ databases">
        <authorList>
            <person name="Jaros S."/>
            <person name="Januszkiewicz K."/>
            <person name="Wedrychowicz H."/>
        </authorList>
    </citation>
    <scope>NUCLEOTIDE SEQUENCE [LARGE SCALE GENOMIC DNA]</scope>
    <source>
        <strain evidence="1 2">DSM 21986</strain>
    </source>
</reference>
<evidence type="ECO:0000313" key="1">
    <source>
        <dbReference type="EMBL" id="SHE30752.1"/>
    </source>
</evidence>
<organism evidence="1 2">
    <name type="scientific">Fodinibius roseus</name>
    <dbReference type="NCBI Taxonomy" id="1194090"/>
    <lineage>
        <taxon>Bacteria</taxon>
        <taxon>Pseudomonadati</taxon>
        <taxon>Balneolota</taxon>
        <taxon>Balneolia</taxon>
        <taxon>Balneolales</taxon>
        <taxon>Balneolaceae</taxon>
        <taxon>Fodinibius</taxon>
    </lineage>
</organism>
<dbReference type="EMBL" id="FQUS01000001">
    <property type="protein sequence ID" value="SHE30752.1"/>
    <property type="molecule type" value="Genomic_DNA"/>
</dbReference>
<evidence type="ECO:0000313" key="2">
    <source>
        <dbReference type="Proteomes" id="UP000184041"/>
    </source>
</evidence>
<dbReference type="Pfam" id="PF04255">
    <property type="entry name" value="DUF433"/>
    <property type="match status" value="1"/>
</dbReference>
<accession>A0A1M4SF11</accession>
<dbReference type="PANTHER" id="PTHR34849:SF3">
    <property type="entry name" value="SSR2962 PROTEIN"/>
    <property type="match status" value="1"/>
</dbReference>
<dbReference type="Gene3D" id="1.10.10.10">
    <property type="entry name" value="Winged helix-like DNA-binding domain superfamily/Winged helix DNA-binding domain"/>
    <property type="match status" value="1"/>
</dbReference>
<dbReference type="PANTHER" id="PTHR34849">
    <property type="entry name" value="SSL5025 PROTEIN"/>
    <property type="match status" value="1"/>
</dbReference>
<gene>
    <name evidence="1" type="ORF">SAMN05443144_10118</name>
</gene>
<proteinExistence type="predicted"/>
<dbReference type="RefSeq" id="WP_073058788.1">
    <property type="nucleotide sequence ID" value="NZ_FQUS01000001.1"/>
</dbReference>